<gene>
    <name evidence="3" type="ORF">D910_08513</name>
    <name evidence="2" type="ORF">YQE_12843</name>
</gene>
<organism evidence="2">
    <name type="scientific">Dendroctonus ponderosae</name>
    <name type="common">Mountain pine beetle</name>
    <dbReference type="NCBI Taxonomy" id="77166"/>
    <lineage>
        <taxon>Eukaryota</taxon>
        <taxon>Metazoa</taxon>
        <taxon>Ecdysozoa</taxon>
        <taxon>Arthropoda</taxon>
        <taxon>Hexapoda</taxon>
        <taxon>Insecta</taxon>
        <taxon>Pterygota</taxon>
        <taxon>Neoptera</taxon>
        <taxon>Endopterygota</taxon>
        <taxon>Coleoptera</taxon>
        <taxon>Polyphaga</taxon>
        <taxon>Cucujiformia</taxon>
        <taxon>Curculionidae</taxon>
        <taxon>Scolytinae</taxon>
        <taxon>Dendroctonus</taxon>
    </lineage>
</organism>
<feature type="region of interest" description="Disordered" evidence="1">
    <location>
        <begin position="67"/>
        <end position="120"/>
    </location>
</feature>
<dbReference type="AlphaFoldDB" id="N6SRS8"/>
<protein>
    <submittedName>
        <fullName evidence="2">Uncharacterized protein</fullName>
    </submittedName>
</protein>
<dbReference type="HOGENOM" id="CLU_2051981_0_0_1"/>
<evidence type="ECO:0000256" key="1">
    <source>
        <dbReference type="SAM" id="MobiDB-lite"/>
    </source>
</evidence>
<feature type="compositionally biased region" description="Low complexity" evidence="1">
    <location>
        <begin position="100"/>
        <end position="112"/>
    </location>
</feature>
<accession>N6SRS8</accession>
<evidence type="ECO:0000313" key="4">
    <source>
        <dbReference type="Proteomes" id="UP000030742"/>
    </source>
</evidence>
<evidence type="ECO:0000313" key="3">
    <source>
        <dbReference type="EMBL" id="ERL91174.1"/>
    </source>
</evidence>
<sequence>MEQPSNEPKEAAMEDVNESTSNEEIVVDEVDVVQCDEISDITKPKSQLGIPGKPGTGVLNRRLEQLNARKQRRQAGSGQTRPDLGTVSTRKSPEPEQPQSHTSTLGTLSSLLFGRKGGLF</sequence>
<dbReference type="EMBL" id="KB741292">
    <property type="protein sequence ID" value="ENN70334.1"/>
    <property type="molecule type" value="Genomic_DNA"/>
</dbReference>
<feature type="region of interest" description="Disordered" evidence="1">
    <location>
        <begin position="1"/>
        <end position="28"/>
    </location>
</feature>
<dbReference type="EMBL" id="KB632276">
    <property type="protein sequence ID" value="ERL91174.1"/>
    <property type="molecule type" value="Genomic_DNA"/>
</dbReference>
<proteinExistence type="predicted"/>
<evidence type="ECO:0000313" key="2">
    <source>
        <dbReference type="EMBL" id="ENN70334.1"/>
    </source>
</evidence>
<reference evidence="2 4" key="1">
    <citation type="journal article" date="2013" name="Genome Biol.">
        <title>Draft genome of the mountain pine beetle, Dendroctonus ponderosae Hopkins, a major forest pest.</title>
        <authorList>
            <person name="Keeling C.I."/>
            <person name="Yuen M.M."/>
            <person name="Liao N.Y."/>
            <person name="Docking T.R."/>
            <person name="Chan S.K."/>
            <person name="Taylor G.A."/>
            <person name="Palmquist D.L."/>
            <person name="Jackman S.D."/>
            <person name="Nguyen A."/>
            <person name="Li M."/>
            <person name="Henderson H."/>
            <person name="Janes J.K."/>
            <person name="Zhao Y."/>
            <person name="Pandoh P."/>
            <person name="Moore R."/>
            <person name="Sperling F.A."/>
            <person name="Huber D.P."/>
            <person name="Birol I."/>
            <person name="Jones S.J."/>
            <person name="Bohlmann J."/>
        </authorList>
    </citation>
    <scope>NUCLEOTIDE SEQUENCE</scope>
</reference>
<dbReference type="OrthoDB" id="10067624at2759"/>
<feature type="non-terminal residue" evidence="2">
    <location>
        <position position="1"/>
    </location>
</feature>
<feature type="compositionally biased region" description="Polar residues" evidence="1">
    <location>
        <begin position="74"/>
        <end position="90"/>
    </location>
</feature>
<name>N6SRS8_DENPD</name>
<dbReference type="Proteomes" id="UP000030742">
    <property type="component" value="Unassembled WGS sequence"/>
</dbReference>